<dbReference type="InterPro" id="IPR051803">
    <property type="entry name" value="TA_system_RelE-like_toxin"/>
</dbReference>
<dbReference type="Proteomes" id="UP000094969">
    <property type="component" value="Chromosome"/>
</dbReference>
<dbReference type="AlphaFoldDB" id="A0A1D7U8R1"/>
<sequence length="98" mass="10910">MPLELVYSGKALADLESILRYIAGDSPRAARRWVAAVEARCESLRSFPELGVERPDIAAGLRIFPFRRSVIAYRVLPGRIRIVRVLHGGQDYAALMGD</sequence>
<dbReference type="OrthoDB" id="9814952at2"/>
<reference evidence="3 4" key="1">
    <citation type="journal article" date="2015" name="Antonie Van Leeuwenhoek">
        <title>Bosea vaviloviae sp. nov., a new species of slow-growing rhizobia isolated from nodules of the relict species Vavilovia formosa (Stev.) Fed.</title>
        <authorList>
            <person name="Safronova V.I."/>
            <person name="Kuznetsova I.G."/>
            <person name="Sazanova A.L."/>
            <person name="Kimeklis A.K."/>
            <person name="Belimov A.A."/>
            <person name="Andronov E.E."/>
            <person name="Pinaev A.G."/>
            <person name="Chizhevskaya E.P."/>
            <person name="Pukhaev A.R."/>
            <person name="Popov K.P."/>
            <person name="Willems A."/>
            <person name="Tikhonovich I.A."/>
        </authorList>
    </citation>
    <scope>NUCLEOTIDE SEQUENCE [LARGE SCALE GENOMIC DNA]</scope>
    <source>
        <strain evidence="3 4">Vaf18</strain>
    </source>
</reference>
<dbReference type="Gene3D" id="3.30.2310.20">
    <property type="entry name" value="RelE-like"/>
    <property type="match status" value="1"/>
</dbReference>
<dbReference type="PANTHER" id="PTHR33755:SF6">
    <property type="entry name" value="PLASMID STABILIZATION SYSTEM PROTEIN"/>
    <property type="match status" value="1"/>
</dbReference>
<dbReference type="EMBL" id="CP017147">
    <property type="protein sequence ID" value="AOO83768.1"/>
    <property type="molecule type" value="Genomic_DNA"/>
</dbReference>
<organism evidence="3 4">
    <name type="scientific">Bosea vaviloviae</name>
    <dbReference type="NCBI Taxonomy" id="1526658"/>
    <lineage>
        <taxon>Bacteria</taxon>
        <taxon>Pseudomonadati</taxon>
        <taxon>Pseudomonadota</taxon>
        <taxon>Alphaproteobacteria</taxon>
        <taxon>Hyphomicrobiales</taxon>
        <taxon>Boseaceae</taxon>
        <taxon>Bosea</taxon>
    </lineage>
</organism>
<dbReference type="RefSeq" id="WP_069692962.1">
    <property type="nucleotide sequence ID" value="NZ_CP017147.1"/>
</dbReference>
<proteinExistence type="inferred from homology"/>
<name>A0A1D7U8R1_9HYPH</name>
<keyword evidence="4" id="KW-1185">Reference proteome</keyword>
<dbReference type="KEGG" id="bvv:BHK69_27970"/>
<dbReference type="InterPro" id="IPR035093">
    <property type="entry name" value="RelE/ParE_toxin_dom_sf"/>
</dbReference>
<dbReference type="PANTHER" id="PTHR33755">
    <property type="entry name" value="TOXIN PARE1-RELATED"/>
    <property type="match status" value="1"/>
</dbReference>
<evidence type="ECO:0008006" key="5">
    <source>
        <dbReference type="Google" id="ProtNLM"/>
    </source>
</evidence>
<evidence type="ECO:0000313" key="3">
    <source>
        <dbReference type="EMBL" id="AOO83768.1"/>
    </source>
</evidence>
<comment type="similarity">
    <text evidence="1">Belongs to the RelE toxin family.</text>
</comment>
<protein>
    <recommendedName>
        <fullName evidence="5">Plasmid stabilization protein</fullName>
    </recommendedName>
</protein>
<evidence type="ECO:0000313" key="4">
    <source>
        <dbReference type="Proteomes" id="UP000094969"/>
    </source>
</evidence>
<dbReference type="STRING" id="1526658.BHK69_27970"/>
<evidence type="ECO:0000256" key="2">
    <source>
        <dbReference type="ARBA" id="ARBA00022649"/>
    </source>
</evidence>
<evidence type="ECO:0000256" key="1">
    <source>
        <dbReference type="ARBA" id="ARBA00006226"/>
    </source>
</evidence>
<gene>
    <name evidence="3" type="ORF">BHK69_27970</name>
</gene>
<dbReference type="InterPro" id="IPR007712">
    <property type="entry name" value="RelE/ParE_toxin"/>
</dbReference>
<keyword evidence="2" id="KW-1277">Toxin-antitoxin system</keyword>
<dbReference type="Pfam" id="PF05016">
    <property type="entry name" value="ParE_toxin"/>
    <property type="match status" value="1"/>
</dbReference>
<accession>A0A1D7U8R1</accession>